<sequence>MTLNPALDRLHAAIADQRRQADEWRKPSALITFEAVRALDDLFCRELFEEGRRAPADAYRTILTWGGNQALQRVLPTVLETRPHRFLASSSNSAMKMDDFLFECAALQLGERYAAWLRDGLVEGRVRTFPKPDEPGNSDVIELTSVQGRAHDEEIGRNGLRWASARTAAIRSADERRLRQRHRKLYRELSDRVFAVDDWTIGYRSTPNIDAYFAEWARLYLERFYAQDLLGADDRIGGRPFSAYMAVLTVLSARAHKHIAFAQILLRKRPELSLRNLLTGVTGYDRLLKAVAGLLDADEREVAEILETLTLGPKNAAVHLSETGTCWAPLVRTTEDSIVLPIYGLDINPILFLLTDLRNRYSSDWAVMANRREGRWIRELAEQFNSPRWAFNDKNLKLKHDGKDVTDIDFAVFDRRDGDLALLQLKWQQPIGTDERQRRNAGHNLTGECNKWIERVTGWIAIYGLEELVRRLGFSPAPAPRLHLVILGRYHAHFTGSGVRDGRADWFDWQHVRRARLEGPRRSLAQLLDAVARETAASAAAAQKESNMLPIGDAGVILNPDRMPDR</sequence>
<dbReference type="AlphaFoldDB" id="A0A211ZE97"/>
<reference evidence="2" key="1">
    <citation type="submission" date="2017-05" db="EMBL/GenBank/DDBJ databases">
        <authorList>
            <person name="Macchi M."/>
            <person name="Festa S."/>
            <person name="Coppotelli B.M."/>
            <person name="Morelli I.S."/>
        </authorList>
    </citation>
    <scope>NUCLEOTIDE SEQUENCE [LARGE SCALE GENOMIC DNA]</scope>
    <source>
        <strain evidence="2">I</strain>
    </source>
</reference>
<name>A0A211ZE97_9PROT</name>
<gene>
    <name evidence="1" type="ORF">BWR60_28635</name>
</gene>
<accession>A0A211ZE97</accession>
<protein>
    <submittedName>
        <fullName evidence="1">Uncharacterized protein</fullName>
    </submittedName>
</protein>
<evidence type="ECO:0000313" key="1">
    <source>
        <dbReference type="EMBL" id="OWJ63609.1"/>
    </source>
</evidence>
<dbReference type="RefSeq" id="WP_088155446.1">
    <property type="nucleotide sequence ID" value="NZ_NHON01000084.1"/>
</dbReference>
<evidence type="ECO:0000313" key="2">
    <source>
        <dbReference type="Proteomes" id="UP000196655"/>
    </source>
</evidence>
<comment type="caution">
    <text evidence="1">The sequence shown here is derived from an EMBL/GenBank/DDBJ whole genome shotgun (WGS) entry which is preliminary data.</text>
</comment>
<organism evidence="1 2">
    <name type="scientific">Inquilinus limosus</name>
    <dbReference type="NCBI Taxonomy" id="171674"/>
    <lineage>
        <taxon>Bacteria</taxon>
        <taxon>Pseudomonadati</taxon>
        <taxon>Pseudomonadota</taxon>
        <taxon>Alphaproteobacteria</taxon>
        <taxon>Rhodospirillales</taxon>
        <taxon>Rhodospirillaceae</taxon>
        <taxon>Inquilinus</taxon>
    </lineage>
</organism>
<dbReference type="EMBL" id="NHON01000084">
    <property type="protein sequence ID" value="OWJ63609.1"/>
    <property type="molecule type" value="Genomic_DNA"/>
</dbReference>
<proteinExistence type="predicted"/>
<dbReference type="Proteomes" id="UP000196655">
    <property type="component" value="Unassembled WGS sequence"/>
</dbReference>
<dbReference type="OrthoDB" id="5416084at2"/>
<keyword evidence="2" id="KW-1185">Reference proteome</keyword>